<dbReference type="Proteomes" id="UP000322025">
    <property type="component" value="Unassembled WGS sequence"/>
</dbReference>
<evidence type="ECO:0000256" key="2">
    <source>
        <dbReference type="SAM" id="Phobius"/>
    </source>
</evidence>
<dbReference type="OrthoDB" id="2087351at2"/>
<evidence type="ECO:0000313" key="3">
    <source>
        <dbReference type="EMBL" id="KAA8501583.1"/>
    </source>
</evidence>
<dbReference type="RefSeq" id="WP_150310667.1">
    <property type="nucleotide sequence ID" value="NZ_VMSO01000007.1"/>
</dbReference>
<comment type="caution">
    <text evidence="3">The sequence shown here is derived from an EMBL/GenBank/DDBJ whole genome shotgun (WGS) entry which is preliminary data.</text>
</comment>
<feature type="transmembrane region" description="Helical" evidence="2">
    <location>
        <begin position="12"/>
        <end position="37"/>
    </location>
</feature>
<organism evidence="3 4">
    <name type="scientific">Mediterraneibacter catenae</name>
    <dbReference type="NCBI Taxonomy" id="2594882"/>
    <lineage>
        <taxon>Bacteria</taxon>
        <taxon>Bacillati</taxon>
        <taxon>Bacillota</taxon>
        <taxon>Clostridia</taxon>
        <taxon>Lachnospirales</taxon>
        <taxon>Lachnospiraceae</taxon>
        <taxon>Mediterraneibacter</taxon>
    </lineage>
</organism>
<keyword evidence="2" id="KW-0472">Membrane</keyword>
<proteinExistence type="predicted"/>
<feature type="region of interest" description="Disordered" evidence="1">
    <location>
        <begin position="89"/>
        <end position="175"/>
    </location>
</feature>
<keyword evidence="2" id="KW-0812">Transmembrane</keyword>
<dbReference type="AlphaFoldDB" id="A0A5M9HY81"/>
<accession>A0A5M9HY81</accession>
<evidence type="ECO:0000256" key="1">
    <source>
        <dbReference type="SAM" id="MobiDB-lite"/>
    </source>
</evidence>
<protein>
    <submittedName>
        <fullName evidence="3">DUF2953 domain-containing protein</fullName>
    </submittedName>
</protein>
<gene>
    <name evidence="3" type="ORF">FNY66_06845</name>
</gene>
<dbReference type="EMBL" id="VMSO01000007">
    <property type="protein sequence ID" value="KAA8501583.1"/>
    <property type="molecule type" value="Genomic_DNA"/>
</dbReference>
<feature type="compositionally biased region" description="Basic and acidic residues" evidence="1">
    <location>
        <begin position="89"/>
        <end position="111"/>
    </location>
</feature>
<reference evidence="3 4" key="1">
    <citation type="submission" date="2019-07" db="EMBL/GenBank/DDBJ databases">
        <authorList>
            <person name="Wongkuna S."/>
            <person name="Scaria J."/>
        </authorList>
    </citation>
    <scope>NUCLEOTIDE SEQUENCE [LARGE SCALE GENOMIC DNA]</scope>
    <source>
        <strain evidence="3 4">SW178</strain>
    </source>
</reference>
<name>A0A5M9HY81_9FIRM</name>
<dbReference type="InterPro" id="IPR021338">
    <property type="entry name" value="DUF2953"/>
</dbReference>
<sequence>MLHIILFILKLIGFLILGILALLLLLTAVFLLAPFVYRAEFSADNSPESIRGSIRFHWLMHLISGHVSYEDGTFTWHIRAAWKKFGSEEDVRAESPPERREKSERPEHSEHSGQPTQEQPAAAVRPEAPSSTGREIRKIKTDKEINLTDEPPSHKEKPKSGQNQRKGSKKRRFSDRKTLKEKITAFYERLKKIPEKIKYTFRKICDKIKSLVKKKERLSAFLQNEVHKSAFSRLVREIRRLFHFLRPSEASVDLEFGFTDPAYTGYTLAGISMIYPLIGEYAQIRPDFEHKVLKGSIFVKGKIRMLYALIFAWNMLWDKNVRTTYRHIRRFKL</sequence>
<keyword evidence="4" id="KW-1185">Reference proteome</keyword>
<keyword evidence="2" id="KW-1133">Transmembrane helix</keyword>
<dbReference type="Pfam" id="PF11167">
    <property type="entry name" value="DUF2953"/>
    <property type="match status" value="1"/>
</dbReference>
<evidence type="ECO:0000313" key="4">
    <source>
        <dbReference type="Proteomes" id="UP000322025"/>
    </source>
</evidence>
<feature type="compositionally biased region" description="Basic and acidic residues" evidence="1">
    <location>
        <begin position="134"/>
        <end position="159"/>
    </location>
</feature>